<sequence length="91" mass="9762">MDTLLERCVAGRAGGQRALPPGEEVITWHRLVSCRRSGGTPRPGHPEAGLAHSGRGRPCRSSAAWHRVPGANRCQSGWSLSGQMSQSHVCH</sequence>
<accession>A0A401TQM4</accession>
<dbReference type="EMBL" id="BEZZ01148550">
    <property type="protein sequence ID" value="GCC44971.1"/>
    <property type="molecule type" value="Genomic_DNA"/>
</dbReference>
<feature type="non-terminal residue" evidence="2">
    <location>
        <position position="91"/>
    </location>
</feature>
<feature type="region of interest" description="Disordered" evidence="1">
    <location>
        <begin position="36"/>
        <end position="62"/>
    </location>
</feature>
<keyword evidence="3" id="KW-1185">Reference proteome</keyword>
<gene>
    <name evidence="2" type="ORF">chiPu_0029118</name>
</gene>
<organism evidence="2 3">
    <name type="scientific">Chiloscyllium punctatum</name>
    <name type="common">Brownbanded bambooshark</name>
    <name type="synonym">Hemiscyllium punctatum</name>
    <dbReference type="NCBI Taxonomy" id="137246"/>
    <lineage>
        <taxon>Eukaryota</taxon>
        <taxon>Metazoa</taxon>
        <taxon>Chordata</taxon>
        <taxon>Craniata</taxon>
        <taxon>Vertebrata</taxon>
        <taxon>Chondrichthyes</taxon>
        <taxon>Elasmobranchii</taxon>
        <taxon>Galeomorphii</taxon>
        <taxon>Galeoidea</taxon>
        <taxon>Orectolobiformes</taxon>
        <taxon>Hemiscylliidae</taxon>
        <taxon>Chiloscyllium</taxon>
    </lineage>
</organism>
<proteinExistence type="predicted"/>
<reference evidence="2 3" key="1">
    <citation type="journal article" date="2018" name="Nat. Ecol. Evol.">
        <title>Shark genomes provide insights into elasmobranch evolution and the origin of vertebrates.</title>
        <authorList>
            <person name="Hara Y"/>
            <person name="Yamaguchi K"/>
            <person name="Onimaru K"/>
            <person name="Kadota M"/>
            <person name="Koyanagi M"/>
            <person name="Keeley SD"/>
            <person name="Tatsumi K"/>
            <person name="Tanaka K"/>
            <person name="Motone F"/>
            <person name="Kageyama Y"/>
            <person name="Nozu R"/>
            <person name="Adachi N"/>
            <person name="Nishimura O"/>
            <person name="Nakagawa R"/>
            <person name="Tanegashima C"/>
            <person name="Kiyatake I"/>
            <person name="Matsumoto R"/>
            <person name="Murakumo K"/>
            <person name="Nishida K"/>
            <person name="Terakita A"/>
            <person name="Kuratani S"/>
            <person name="Sato K"/>
            <person name="Hyodo S Kuraku.S."/>
        </authorList>
    </citation>
    <scope>NUCLEOTIDE SEQUENCE [LARGE SCALE GENOMIC DNA]</scope>
</reference>
<evidence type="ECO:0000313" key="2">
    <source>
        <dbReference type="EMBL" id="GCC44971.1"/>
    </source>
</evidence>
<name>A0A401TQM4_CHIPU</name>
<evidence type="ECO:0000313" key="3">
    <source>
        <dbReference type="Proteomes" id="UP000287033"/>
    </source>
</evidence>
<dbReference type="AlphaFoldDB" id="A0A401TQM4"/>
<comment type="caution">
    <text evidence="2">The sequence shown here is derived from an EMBL/GenBank/DDBJ whole genome shotgun (WGS) entry which is preliminary data.</text>
</comment>
<evidence type="ECO:0000256" key="1">
    <source>
        <dbReference type="SAM" id="MobiDB-lite"/>
    </source>
</evidence>
<dbReference type="Proteomes" id="UP000287033">
    <property type="component" value="Unassembled WGS sequence"/>
</dbReference>
<protein>
    <submittedName>
        <fullName evidence="2">Uncharacterized protein</fullName>
    </submittedName>
</protein>